<evidence type="ECO:0000256" key="7">
    <source>
        <dbReference type="RuleBase" id="RU363032"/>
    </source>
</evidence>
<dbReference type="STRING" id="645991.Sgly_1836"/>
<evidence type="ECO:0000313" key="9">
    <source>
        <dbReference type="EMBL" id="ADY56133.1"/>
    </source>
</evidence>
<dbReference type="Pfam" id="PF00528">
    <property type="entry name" value="BPD_transp_1"/>
    <property type="match status" value="1"/>
</dbReference>
<dbReference type="GO" id="GO:0055085">
    <property type="term" value="P:transmembrane transport"/>
    <property type="evidence" value="ECO:0007669"/>
    <property type="project" value="InterPro"/>
</dbReference>
<reference evidence="10" key="2">
    <citation type="submission" date="2011-02" db="EMBL/GenBank/DDBJ databases">
        <title>The complete genome of Syntrophobotulus glycolicus DSM 8271.</title>
        <authorList>
            <person name="Lucas S."/>
            <person name="Copeland A."/>
            <person name="Lapidus A."/>
            <person name="Bruce D."/>
            <person name="Goodwin L."/>
            <person name="Pitluck S."/>
            <person name="Kyrpides N."/>
            <person name="Mavromatis K."/>
            <person name="Pagani I."/>
            <person name="Ivanova N."/>
            <person name="Mikhailova N."/>
            <person name="Chertkov O."/>
            <person name="Held B."/>
            <person name="Detter J.C."/>
            <person name="Tapia R."/>
            <person name="Han C."/>
            <person name="Land M."/>
            <person name="Hauser L."/>
            <person name="Markowitz V."/>
            <person name="Cheng J.-F."/>
            <person name="Hugenholtz P."/>
            <person name="Woyke T."/>
            <person name="Wu D."/>
            <person name="Spring S."/>
            <person name="Schroeder M."/>
            <person name="Brambilla E."/>
            <person name="Klenk H.-P."/>
            <person name="Eisen J.A."/>
        </authorList>
    </citation>
    <scope>NUCLEOTIDE SEQUENCE [LARGE SCALE GENOMIC DNA]</scope>
    <source>
        <strain evidence="10">DSM 8271 / FlGlyR</strain>
    </source>
</reference>
<keyword evidence="5 7" id="KW-1133">Transmembrane helix</keyword>
<keyword evidence="4 7" id="KW-0812">Transmembrane</keyword>
<feature type="transmembrane region" description="Helical" evidence="7">
    <location>
        <begin position="219"/>
        <end position="237"/>
    </location>
</feature>
<keyword evidence="6 7" id="KW-0472">Membrane</keyword>
<dbReference type="CDD" id="cd06261">
    <property type="entry name" value="TM_PBP2"/>
    <property type="match status" value="1"/>
</dbReference>
<comment type="similarity">
    <text evidence="7">Belongs to the binding-protein-dependent transport system permease family.</text>
</comment>
<feature type="domain" description="ABC transmembrane type-1" evidence="8">
    <location>
        <begin position="57"/>
        <end position="241"/>
    </location>
</feature>
<feature type="transmembrane region" description="Helical" evidence="7">
    <location>
        <begin position="61"/>
        <end position="83"/>
    </location>
</feature>
<dbReference type="PANTHER" id="PTHR30151:SF0">
    <property type="entry name" value="ABC TRANSPORTER PERMEASE PROTEIN MJ0413-RELATED"/>
    <property type="match status" value="1"/>
</dbReference>
<dbReference type="Proteomes" id="UP000007488">
    <property type="component" value="Chromosome"/>
</dbReference>
<dbReference type="AlphaFoldDB" id="F0T046"/>
<evidence type="ECO:0000256" key="5">
    <source>
        <dbReference type="ARBA" id="ARBA00022989"/>
    </source>
</evidence>
<keyword evidence="3" id="KW-1003">Cell membrane</keyword>
<dbReference type="EMBL" id="CP002547">
    <property type="protein sequence ID" value="ADY56133.1"/>
    <property type="molecule type" value="Genomic_DNA"/>
</dbReference>
<dbReference type="InterPro" id="IPR000515">
    <property type="entry name" value="MetI-like"/>
</dbReference>
<evidence type="ECO:0000256" key="6">
    <source>
        <dbReference type="ARBA" id="ARBA00023136"/>
    </source>
</evidence>
<name>F0T046_SYNGF</name>
<dbReference type="eggNOG" id="COG0600">
    <property type="taxonomic scope" value="Bacteria"/>
</dbReference>
<dbReference type="PROSITE" id="PS50928">
    <property type="entry name" value="ABC_TM1"/>
    <property type="match status" value="1"/>
</dbReference>
<proteinExistence type="inferred from homology"/>
<dbReference type="OrthoDB" id="9804353at2"/>
<dbReference type="Gene3D" id="1.10.3720.10">
    <property type="entry name" value="MetI-like"/>
    <property type="match status" value="1"/>
</dbReference>
<protein>
    <submittedName>
        <fullName evidence="9">Binding-protein-dependent transport systems inner membrane component</fullName>
    </submittedName>
</protein>
<evidence type="ECO:0000256" key="1">
    <source>
        <dbReference type="ARBA" id="ARBA00004651"/>
    </source>
</evidence>
<evidence type="ECO:0000256" key="3">
    <source>
        <dbReference type="ARBA" id="ARBA00022475"/>
    </source>
</evidence>
<feature type="transmembrane region" description="Helical" evidence="7">
    <location>
        <begin position="12"/>
        <end position="30"/>
    </location>
</feature>
<accession>F0T046</accession>
<keyword evidence="2 7" id="KW-0813">Transport</keyword>
<comment type="subcellular location">
    <subcellularLocation>
        <location evidence="1 7">Cell membrane</location>
        <topology evidence="1 7">Multi-pass membrane protein</topology>
    </subcellularLocation>
</comment>
<dbReference type="PANTHER" id="PTHR30151">
    <property type="entry name" value="ALKANE SULFONATE ABC TRANSPORTER-RELATED, MEMBRANE SUBUNIT"/>
    <property type="match status" value="1"/>
</dbReference>
<evidence type="ECO:0000256" key="4">
    <source>
        <dbReference type="ARBA" id="ARBA00022692"/>
    </source>
</evidence>
<dbReference type="HOGENOM" id="CLU_046113_1_3_9"/>
<organism evidence="9 10">
    <name type="scientific">Syntrophobotulus glycolicus (strain DSM 8271 / FlGlyR)</name>
    <dbReference type="NCBI Taxonomy" id="645991"/>
    <lineage>
        <taxon>Bacteria</taxon>
        <taxon>Bacillati</taxon>
        <taxon>Bacillota</taxon>
        <taxon>Clostridia</taxon>
        <taxon>Eubacteriales</taxon>
        <taxon>Desulfitobacteriaceae</taxon>
        <taxon>Syntrophobotulus</taxon>
    </lineage>
</organism>
<dbReference type="KEGG" id="sgy:Sgly_1836"/>
<dbReference type="InterPro" id="IPR035906">
    <property type="entry name" value="MetI-like_sf"/>
</dbReference>
<evidence type="ECO:0000313" key="10">
    <source>
        <dbReference type="Proteomes" id="UP000007488"/>
    </source>
</evidence>
<feature type="transmembrane region" description="Helical" evidence="7">
    <location>
        <begin position="95"/>
        <end position="117"/>
    </location>
</feature>
<dbReference type="GO" id="GO:0005886">
    <property type="term" value="C:plasma membrane"/>
    <property type="evidence" value="ECO:0007669"/>
    <property type="project" value="UniProtKB-SubCell"/>
</dbReference>
<sequence length="253" mass="28041">MTSKILVRARGYILAGAGIILFWHVLALLVHSPMLPPPQEAFAATLRLLGRDLGSHLQVSAFRVILSTVLSLLIGFPLGLIMGFEAKLDKILAPVVYLIYPVPKIVFLPLILFFLGLGDISKVFLITFIVFFQILVTTRDAVKKVPFEMIDSLRSLGGNRFQIYRHVLIPASLPDVLTALRVSMGTAIAVLFFAESFATSQGLGYFIMDAWSRSAQDEMFAGIIVMGALGTVLFIVLDMLESVVCRWQKIRRQ</sequence>
<feature type="transmembrane region" description="Helical" evidence="7">
    <location>
        <begin position="186"/>
        <end position="207"/>
    </location>
</feature>
<evidence type="ECO:0000259" key="8">
    <source>
        <dbReference type="PROSITE" id="PS50928"/>
    </source>
</evidence>
<reference evidence="9 10" key="1">
    <citation type="journal article" date="2011" name="Stand. Genomic Sci.">
        <title>Complete genome sequence of Syntrophobotulus glycolicus type strain (FlGlyR).</title>
        <authorList>
            <person name="Han C."/>
            <person name="Mwirichia R."/>
            <person name="Chertkov O."/>
            <person name="Held B."/>
            <person name="Lapidus A."/>
            <person name="Nolan M."/>
            <person name="Lucas S."/>
            <person name="Hammon N."/>
            <person name="Deshpande S."/>
            <person name="Cheng J.F."/>
            <person name="Tapia R."/>
            <person name="Goodwin L."/>
            <person name="Pitluck S."/>
            <person name="Huntemann M."/>
            <person name="Liolios K."/>
            <person name="Ivanova N."/>
            <person name="Pagani I."/>
            <person name="Mavromatis K."/>
            <person name="Ovchinikova G."/>
            <person name="Pati A."/>
            <person name="Chen A."/>
            <person name="Palaniappan K."/>
            <person name="Land M."/>
            <person name="Hauser L."/>
            <person name="Brambilla E.M."/>
            <person name="Rohde M."/>
            <person name="Spring S."/>
            <person name="Sikorski J."/>
            <person name="Goker M."/>
            <person name="Woyke T."/>
            <person name="Bristow J."/>
            <person name="Eisen J.A."/>
            <person name="Markowitz V."/>
            <person name="Hugenholtz P."/>
            <person name="Kyrpides N.C."/>
            <person name="Klenk H.P."/>
            <person name="Detter J.C."/>
        </authorList>
    </citation>
    <scope>NUCLEOTIDE SEQUENCE [LARGE SCALE GENOMIC DNA]</scope>
    <source>
        <strain evidence="10">DSM 8271 / FlGlyR</strain>
    </source>
</reference>
<dbReference type="SUPFAM" id="SSF161098">
    <property type="entry name" value="MetI-like"/>
    <property type="match status" value="1"/>
</dbReference>
<dbReference type="RefSeq" id="WP_013625001.1">
    <property type="nucleotide sequence ID" value="NC_015172.1"/>
</dbReference>
<evidence type="ECO:0000256" key="2">
    <source>
        <dbReference type="ARBA" id="ARBA00022448"/>
    </source>
</evidence>
<gene>
    <name evidence="9" type="ordered locus">Sgly_1836</name>
</gene>
<keyword evidence="10" id="KW-1185">Reference proteome</keyword>
<feature type="transmembrane region" description="Helical" evidence="7">
    <location>
        <begin position="123"/>
        <end position="142"/>
    </location>
</feature>